<feature type="domain" description="CUB" evidence="3">
    <location>
        <begin position="19"/>
        <end position="132"/>
    </location>
</feature>
<comment type="caution">
    <text evidence="2">Lacks conserved residue(s) required for the propagation of feature annotation.</text>
</comment>
<accession>A0A914YSS3</accession>
<evidence type="ECO:0000256" key="1">
    <source>
        <dbReference type="ARBA" id="ARBA00023157"/>
    </source>
</evidence>
<dbReference type="PANTHER" id="PTHR39385:SF2">
    <property type="entry name" value="SLIT-LIKE 3 PROTEIN"/>
    <property type="match status" value="1"/>
</dbReference>
<reference evidence="5" key="1">
    <citation type="submission" date="2022-11" db="UniProtKB">
        <authorList>
            <consortium name="WormBaseParasite"/>
        </authorList>
    </citation>
    <scope>IDENTIFICATION</scope>
</reference>
<protein>
    <submittedName>
        <fullName evidence="5">CUB domain-containing protein</fullName>
    </submittedName>
</protein>
<dbReference type="Gene3D" id="2.60.120.290">
    <property type="entry name" value="Spermadhesin, CUB domain"/>
    <property type="match status" value="1"/>
</dbReference>
<dbReference type="InterPro" id="IPR035914">
    <property type="entry name" value="Sperma_CUB_dom_sf"/>
</dbReference>
<dbReference type="FunFam" id="2.60.120.290:FF:000005">
    <property type="entry name" value="Procollagen C-endopeptidase enhancer 1"/>
    <property type="match status" value="1"/>
</dbReference>
<dbReference type="PANTHER" id="PTHR39385">
    <property type="entry name" value="PROTEIN CBG20422"/>
    <property type="match status" value="1"/>
</dbReference>
<keyword evidence="1" id="KW-1015">Disulfide bond</keyword>
<dbReference type="InterPro" id="IPR000859">
    <property type="entry name" value="CUB_dom"/>
</dbReference>
<dbReference type="Proteomes" id="UP000887577">
    <property type="component" value="Unplaced"/>
</dbReference>
<dbReference type="SUPFAM" id="SSF49854">
    <property type="entry name" value="Spermadhesin, CUB domain"/>
    <property type="match status" value="1"/>
</dbReference>
<dbReference type="AlphaFoldDB" id="A0A914YSS3"/>
<dbReference type="SMART" id="SM00042">
    <property type="entry name" value="CUB"/>
    <property type="match status" value="1"/>
</dbReference>
<organism evidence="4 5">
    <name type="scientific">Panagrolaimus superbus</name>
    <dbReference type="NCBI Taxonomy" id="310955"/>
    <lineage>
        <taxon>Eukaryota</taxon>
        <taxon>Metazoa</taxon>
        <taxon>Ecdysozoa</taxon>
        <taxon>Nematoda</taxon>
        <taxon>Chromadorea</taxon>
        <taxon>Rhabditida</taxon>
        <taxon>Tylenchina</taxon>
        <taxon>Panagrolaimomorpha</taxon>
        <taxon>Panagrolaimoidea</taxon>
        <taxon>Panagrolaimidae</taxon>
        <taxon>Panagrolaimus</taxon>
    </lineage>
</organism>
<evidence type="ECO:0000313" key="5">
    <source>
        <dbReference type="WBParaSite" id="PSU_v2.g306.t1"/>
    </source>
</evidence>
<evidence type="ECO:0000256" key="2">
    <source>
        <dbReference type="PROSITE-ProRule" id="PRU00059"/>
    </source>
</evidence>
<evidence type="ECO:0000313" key="4">
    <source>
        <dbReference type="Proteomes" id="UP000887577"/>
    </source>
</evidence>
<keyword evidence="4" id="KW-1185">Reference proteome</keyword>
<proteinExistence type="predicted"/>
<dbReference type="PROSITE" id="PS01180">
    <property type="entry name" value="CUB"/>
    <property type="match status" value="1"/>
</dbReference>
<dbReference type="CDD" id="cd00041">
    <property type="entry name" value="CUB"/>
    <property type="match status" value="1"/>
</dbReference>
<dbReference type="WBParaSite" id="PSU_v2.g306.t1">
    <property type="protein sequence ID" value="PSU_v2.g306.t1"/>
    <property type="gene ID" value="PSU_v2.g306"/>
</dbReference>
<evidence type="ECO:0000259" key="3">
    <source>
        <dbReference type="PROSITE" id="PS01180"/>
    </source>
</evidence>
<sequence length="132" mass="15093">MKSDRTFNFDYEWKKRCQCGAEIKNAYSDDWATIKSPDYPTPYCNNMNCTWLIQAPPQHRIVINITDFLTEIDQDFLVIFEGNSTNSSHLAFLSGMEQSENLIASKSNQMTIVFISDLSLSLRGFSLDFKAG</sequence>
<name>A0A914YSS3_9BILA</name>
<dbReference type="Pfam" id="PF00431">
    <property type="entry name" value="CUB"/>
    <property type="match status" value="1"/>
</dbReference>